<protein>
    <submittedName>
        <fullName evidence="1">Uncharacterized protein</fullName>
    </submittedName>
</protein>
<accession>A0ABP8XVJ3</accession>
<reference evidence="2" key="1">
    <citation type="journal article" date="2019" name="Int. J. Syst. Evol. Microbiol.">
        <title>The Global Catalogue of Microorganisms (GCM) 10K type strain sequencing project: providing services to taxonomists for standard genome sequencing and annotation.</title>
        <authorList>
            <consortium name="The Broad Institute Genomics Platform"/>
            <consortium name="The Broad Institute Genome Sequencing Center for Infectious Disease"/>
            <person name="Wu L."/>
            <person name="Ma J."/>
        </authorList>
    </citation>
    <scope>NUCLEOTIDE SEQUENCE [LARGE SCALE GENOMIC DNA]</scope>
    <source>
        <strain evidence="2">JCM 17975</strain>
    </source>
</reference>
<dbReference type="Proteomes" id="UP001500843">
    <property type="component" value="Unassembled WGS sequence"/>
</dbReference>
<comment type="caution">
    <text evidence="1">The sequence shown here is derived from an EMBL/GenBank/DDBJ whole genome shotgun (WGS) entry which is preliminary data.</text>
</comment>
<gene>
    <name evidence="1" type="ORF">GCM10023198_42030</name>
</gene>
<evidence type="ECO:0000313" key="2">
    <source>
        <dbReference type="Proteomes" id="UP001500843"/>
    </source>
</evidence>
<organism evidence="1 2">
    <name type="scientific">Promicromonospora umidemergens</name>
    <dbReference type="NCBI Taxonomy" id="629679"/>
    <lineage>
        <taxon>Bacteria</taxon>
        <taxon>Bacillati</taxon>
        <taxon>Actinomycetota</taxon>
        <taxon>Actinomycetes</taxon>
        <taxon>Micrococcales</taxon>
        <taxon>Promicromonosporaceae</taxon>
        <taxon>Promicromonospora</taxon>
    </lineage>
</organism>
<dbReference type="RefSeq" id="WP_253873755.1">
    <property type="nucleotide sequence ID" value="NZ_BAABHM010000018.1"/>
</dbReference>
<dbReference type="EMBL" id="BAABHM010000018">
    <property type="protein sequence ID" value="GAA4714412.1"/>
    <property type="molecule type" value="Genomic_DNA"/>
</dbReference>
<name>A0ABP8XVJ3_9MICO</name>
<proteinExistence type="predicted"/>
<evidence type="ECO:0000313" key="1">
    <source>
        <dbReference type="EMBL" id="GAA4714412.1"/>
    </source>
</evidence>
<keyword evidence="2" id="KW-1185">Reference proteome</keyword>
<sequence>MGGRWALDDGQLKDLKKIEKVRDGLEHDHIPSSAALRKAEETRLGRSLSRDEELKIHNEGYTIEVPKDVHRAGDTYKGKNTPAKIAGDAADLGKAAARDYATQTKNLIAAGFSPQDVAAAIDKLRTANQGRGIGWQRSRATSP</sequence>